<dbReference type="EMBL" id="JAKHEY010000005">
    <property type="protein sequence ID" value="MCZ9678465.1"/>
    <property type="molecule type" value="Genomic_DNA"/>
</dbReference>
<protein>
    <submittedName>
        <fullName evidence="3">M60 family metallopeptidase</fullName>
    </submittedName>
</protein>
<evidence type="ECO:0000259" key="2">
    <source>
        <dbReference type="PROSITE" id="PS51723"/>
    </source>
</evidence>
<proteinExistence type="predicted"/>
<accession>A0AAW5WZ71</accession>
<dbReference type="AlphaFoldDB" id="A0AAW5WZ71"/>
<dbReference type="InterPro" id="IPR004954">
    <property type="entry name" value="Mucin-bd"/>
</dbReference>
<dbReference type="Proteomes" id="UP001211566">
    <property type="component" value="Unassembled WGS sequence"/>
</dbReference>
<feature type="non-terminal residue" evidence="3">
    <location>
        <position position="910"/>
    </location>
</feature>
<dbReference type="PANTHER" id="PTHR24216">
    <property type="entry name" value="PAXILLIN-RELATED"/>
    <property type="match status" value="1"/>
</dbReference>
<evidence type="ECO:0000256" key="1">
    <source>
        <dbReference type="SAM" id="MobiDB-lite"/>
    </source>
</evidence>
<dbReference type="Gene3D" id="3.40.390.80">
    <property type="entry name" value="Peptidase M60, enhancin-like domain 2"/>
    <property type="match status" value="1"/>
</dbReference>
<dbReference type="Pfam" id="PF03272">
    <property type="entry name" value="Mucin_bdg"/>
    <property type="match status" value="1"/>
</dbReference>
<gene>
    <name evidence="3" type="ORF">L2Z99_05135</name>
</gene>
<feature type="compositionally biased region" description="Low complexity" evidence="1">
    <location>
        <begin position="793"/>
        <end position="910"/>
    </location>
</feature>
<dbReference type="SMART" id="SM01276">
    <property type="entry name" value="M60-like"/>
    <property type="match status" value="1"/>
</dbReference>
<evidence type="ECO:0000313" key="3">
    <source>
        <dbReference type="EMBL" id="MCZ9678465.1"/>
    </source>
</evidence>
<dbReference type="RefSeq" id="WP_270007646.1">
    <property type="nucleotide sequence ID" value="NZ_JAKHEY010000005.1"/>
</dbReference>
<dbReference type="Pfam" id="PF13402">
    <property type="entry name" value="Peptidase_M60"/>
    <property type="match status" value="1"/>
</dbReference>
<dbReference type="PANTHER" id="PTHR24216:SF65">
    <property type="entry name" value="PAXILLIN-LIKE PROTEIN 1"/>
    <property type="match status" value="1"/>
</dbReference>
<feature type="domain" description="Peptidase M60" evidence="2">
    <location>
        <begin position="269"/>
        <end position="563"/>
    </location>
</feature>
<evidence type="ECO:0000313" key="4">
    <source>
        <dbReference type="Proteomes" id="UP001211566"/>
    </source>
</evidence>
<reference evidence="3" key="1">
    <citation type="submission" date="2022-01" db="EMBL/GenBank/DDBJ databases">
        <title>STING isolate genome collection.</title>
        <authorList>
            <person name="France M."/>
            <person name="Rutt L."/>
            <person name="Humphrys M."/>
            <person name="Ravel J."/>
        </authorList>
    </citation>
    <scope>NUCLEOTIDE SEQUENCE</scope>
    <source>
        <strain evidence="3">C0081E5</strain>
    </source>
</reference>
<dbReference type="PROSITE" id="PS51723">
    <property type="entry name" value="PEPTIDASE_M60"/>
    <property type="match status" value="1"/>
</dbReference>
<feature type="compositionally biased region" description="Low complexity" evidence="1">
    <location>
        <begin position="767"/>
        <end position="785"/>
    </location>
</feature>
<name>A0AAW5WZ71_9LACO</name>
<dbReference type="InterPro" id="IPR031161">
    <property type="entry name" value="Peptidase_M60_dom"/>
</dbReference>
<feature type="region of interest" description="Disordered" evidence="1">
    <location>
        <begin position="763"/>
        <end position="910"/>
    </location>
</feature>
<organism evidence="3 4">
    <name type="scientific">Lactobacillus mulieris</name>
    <dbReference type="NCBI Taxonomy" id="2508708"/>
    <lineage>
        <taxon>Bacteria</taxon>
        <taxon>Bacillati</taxon>
        <taxon>Bacillota</taxon>
        <taxon>Bacilli</taxon>
        <taxon>Lactobacillales</taxon>
        <taxon>Lactobacillaceae</taxon>
        <taxon>Lactobacillus</taxon>
    </lineage>
</organism>
<sequence length="910" mass="98286">MKKEFLKKGDFKKNILISSAIAASLLSVGHTAQAVKAESTSPSQTDQQAQAYNWTLKGLADAKFATVEINGGNLNVVGTGSAPHVYWKNKVYASVKVIRNDKVIYEKDFIGDKGIKFDENFTLKAGDKIAIYHAEPTRLTSSIKFRSSFSVSTFYYEYTGAGEVTNQTNFENLQAQINTLFTSDKDDELSASATKAKISAINLNFILSTGLTAEQKSIIKQRIATANRLFDEAASSTSIKENQVQSKSFYVLPVQSDSNVEGRQMGTSQDRQPIGLILTKGSSLKVRQANTAYKGNVSVELIGSSSAGIKTTSVGNDWVELTANREDCVVVLKTLQSNNTSIEPKLEYELVSGTAPALPTFTATSNQADVLKQWQTTKTAFALIEANNIDILVPLSDYNLVAKTNIKQLINQYDNQVFKLYNYLTGYDYNDSPDKKVKAKYFVIADQTGAGAGYYSGNLTAQTGKSVSAYLSINWLPLHEVAHGYEVPSDGLWIRDSFNNIFGTLYQLEYEKDNFEKKSWLLYGQKFASVSDFIKQVKSGKDFNGLNFFGRLHFWMNLAYNLEGMDGFRNFNIYHKEAAKKGLKVSYIPDDWVRVYKDNYNLNIAPYWHTINEKIDTTLESNVYNLPAVAMIYQVVPDDLIDSATKVNTLISKLGLTDNLLASQGMLVTNQTLAKAGLTSDITLRIADSNFDAINGSTLYVKDGNQVIKTVKVDSQLVSLGSIANGIYTFRSSVDGLNFVNKYLYVKDSGIVDEIIDPESIGKKASTEVSQSESSVKSAETSSESLSEDDSALEPYPSSASASSSRTSSEASASEPSSSSSDEPSTSASNSSSSNEPSTSASGSSSSSESSASASASSSSTSSESSASASASSSSTSSEASASASSSSSSDEPSTSASNSSSSNEPSTSA</sequence>
<comment type="caution">
    <text evidence="3">The sequence shown here is derived from an EMBL/GenBank/DDBJ whole genome shotgun (WGS) entry which is preliminary data.</text>
</comment>